<keyword evidence="3" id="KW-0614">Plasmid</keyword>
<keyword evidence="4" id="KW-1185">Reference proteome</keyword>
<dbReference type="HOGENOM" id="CLU_2618388_0_0_5"/>
<protein>
    <submittedName>
        <fullName evidence="3">Uncharacterized protein</fullName>
    </submittedName>
</protein>
<feature type="signal peptide" evidence="2">
    <location>
        <begin position="1"/>
        <end position="26"/>
    </location>
</feature>
<name>A0A068SZN0_NEOGA</name>
<keyword evidence="2" id="KW-0732">Signal</keyword>
<evidence type="ECO:0000313" key="4">
    <source>
        <dbReference type="Proteomes" id="UP000028181"/>
    </source>
</evidence>
<dbReference type="RefSeq" id="WP_041364651.1">
    <property type="nucleotide sequence ID" value="NZ_HG938354.1"/>
</dbReference>
<sequence length="78" mass="8360">MTVPIEKIAFLVAAACMASFAGHVLAYEGHQSASGNEVSFTTSVDAAKAEKRADVARDVAQVRAPTRRDNRLAGDERR</sequence>
<evidence type="ECO:0000313" key="3">
    <source>
        <dbReference type="EMBL" id="CDN51261.1"/>
    </source>
</evidence>
<dbReference type="PATRIC" id="fig|1028800.3.peg.5205"/>
<feature type="compositionally biased region" description="Basic and acidic residues" evidence="1">
    <location>
        <begin position="66"/>
        <end position="78"/>
    </location>
</feature>
<dbReference type="GeneID" id="24260638"/>
<dbReference type="Proteomes" id="UP000028181">
    <property type="component" value="Plasmid pHAMBI540a"/>
</dbReference>
<feature type="region of interest" description="Disordered" evidence="1">
    <location>
        <begin position="48"/>
        <end position="78"/>
    </location>
</feature>
<reference evidence="4" key="1">
    <citation type="journal article" date="2014" name="BMC Genomics">
        <title>Genome sequencing of two Neorhizobium galegae strains reveals a noeT gene responsible for the unusual acetylation of the nodulation factors.</title>
        <authorList>
            <person name="Osterman J."/>
            <person name="Marsh J."/>
            <person name="Laine P.K."/>
            <person name="Zeng Z."/>
            <person name="Alatalo E."/>
            <person name="Sullivan J.T."/>
            <person name="Young J.P."/>
            <person name="Thomas-Oates J."/>
            <person name="Paulin L."/>
            <person name="Lindstrom K."/>
        </authorList>
    </citation>
    <scope>NUCLEOTIDE SEQUENCE [LARGE SCALE GENOMIC DNA]</scope>
    <source>
        <strain evidence="4">HAMBI 540</strain>
    </source>
</reference>
<geneLocation type="plasmid" evidence="4">
    <name>II</name>
</geneLocation>
<dbReference type="AlphaFoldDB" id="A0A068SZN0"/>
<organism evidence="3 4">
    <name type="scientific">Neorhizobium galegae bv. orientalis str. HAMBI 540</name>
    <dbReference type="NCBI Taxonomy" id="1028800"/>
    <lineage>
        <taxon>Bacteria</taxon>
        <taxon>Pseudomonadati</taxon>
        <taxon>Pseudomonadota</taxon>
        <taxon>Alphaproteobacteria</taxon>
        <taxon>Hyphomicrobiales</taxon>
        <taxon>Rhizobiaceae</taxon>
        <taxon>Rhizobium/Agrobacterium group</taxon>
        <taxon>Neorhizobium</taxon>
    </lineage>
</organism>
<proteinExistence type="predicted"/>
<dbReference type="eggNOG" id="ENOG5032P1J">
    <property type="taxonomic scope" value="Bacteria"/>
</dbReference>
<feature type="compositionally biased region" description="Basic and acidic residues" evidence="1">
    <location>
        <begin position="48"/>
        <end position="57"/>
    </location>
</feature>
<evidence type="ECO:0000256" key="1">
    <source>
        <dbReference type="SAM" id="MobiDB-lite"/>
    </source>
</evidence>
<feature type="chain" id="PRO_5001656502" evidence="2">
    <location>
        <begin position="27"/>
        <end position="78"/>
    </location>
</feature>
<evidence type="ECO:0000256" key="2">
    <source>
        <dbReference type="SAM" id="SignalP"/>
    </source>
</evidence>
<gene>
    <name evidence="3" type="ORF">RG540_PA05850</name>
</gene>
<dbReference type="EMBL" id="HG938354">
    <property type="protein sequence ID" value="CDN51261.1"/>
    <property type="molecule type" value="Genomic_DNA"/>
</dbReference>
<dbReference type="OrthoDB" id="8410395at2"/>
<dbReference type="KEGG" id="ngg:RG540_PA05850"/>
<accession>A0A068SZN0</accession>